<dbReference type="PANTHER" id="PTHR38831">
    <property type="entry name" value="TYPE II SECRETION SYSTEM PROTEIN K"/>
    <property type="match status" value="1"/>
</dbReference>
<accession>A0A7Z0TWZ6</accession>
<sequence length="318" mass="34402">MALLTVLLLTVVMTVLAMAMLDDIRFGTRRAQNAYAVAQAQRYALGSEALALRRIGELQREGVAAEQWNGKPLLFPIIEDEQARGMVRARLDDASTCFNLNSVVTGAAEQWQRLELGVQQYVALLQALGIAAAQAQTLADTLADWIDSDAQRAPLGAEDATYAALVPAYRTSGALLAEVSELRAIRGYDADLYARIRPYVCALPSATLSPVNVNALRADQAPVLSMLSLGQLTPAEAQRRIAARPAGGWPDATAFWSQPGLAAAELPNEVYGQIQLRSQWFALETEVDYTGAQAVLTALIHAGGNDSRLLVRRWTPDE</sequence>
<dbReference type="PANTHER" id="PTHR38831:SF1">
    <property type="entry name" value="TYPE II SECRETION SYSTEM PROTEIN K-RELATED"/>
    <property type="match status" value="1"/>
</dbReference>
<dbReference type="InterPro" id="IPR005628">
    <property type="entry name" value="GspK"/>
</dbReference>
<feature type="domain" description="T2SS protein K first SAM-like" evidence="12">
    <location>
        <begin position="96"/>
        <end position="204"/>
    </location>
</feature>
<evidence type="ECO:0000256" key="1">
    <source>
        <dbReference type="ARBA" id="ARBA00004533"/>
    </source>
</evidence>
<evidence type="ECO:0000256" key="9">
    <source>
        <dbReference type="ARBA" id="ARBA00023136"/>
    </source>
</evidence>
<dbReference type="InterPro" id="IPR049031">
    <property type="entry name" value="T2SSK_SAM-like_1st"/>
</dbReference>
<dbReference type="GO" id="GO:0009306">
    <property type="term" value="P:protein secretion"/>
    <property type="evidence" value="ECO:0007669"/>
    <property type="project" value="InterPro"/>
</dbReference>
<comment type="caution">
    <text evidence="13">The sequence shown here is derived from an EMBL/GenBank/DDBJ whole genome shotgun (WGS) entry which is preliminary data.</text>
</comment>
<gene>
    <name evidence="13" type="primary">gspK</name>
    <name evidence="13" type="ORF">H0E82_14235</name>
</gene>
<dbReference type="SUPFAM" id="SSF158544">
    <property type="entry name" value="GspK insert domain-like"/>
    <property type="match status" value="2"/>
</dbReference>
<evidence type="ECO:0000259" key="11">
    <source>
        <dbReference type="Pfam" id="PF03934"/>
    </source>
</evidence>
<dbReference type="SUPFAM" id="SSF54523">
    <property type="entry name" value="Pili subunits"/>
    <property type="match status" value="1"/>
</dbReference>
<dbReference type="AlphaFoldDB" id="A0A7Z0TWZ6"/>
<dbReference type="Gene3D" id="1.10.40.60">
    <property type="entry name" value="EpsJ-like"/>
    <property type="match status" value="2"/>
</dbReference>
<keyword evidence="7" id="KW-0653">Protein transport</keyword>
<dbReference type="NCBIfam" id="NF037980">
    <property type="entry name" value="T2SS_GspK"/>
    <property type="match status" value="1"/>
</dbReference>
<dbReference type="InterPro" id="IPR049179">
    <property type="entry name" value="T2SSK_SAM-like_2nd"/>
</dbReference>
<evidence type="ECO:0000256" key="10">
    <source>
        <dbReference type="PIRNR" id="PIRNR002786"/>
    </source>
</evidence>
<evidence type="ECO:0000256" key="8">
    <source>
        <dbReference type="ARBA" id="ARBA00022989"/>
    </source>
</evidence>
<dbReference type="EMBL" id="JACCJZ010000020">
    <property type="protein sequence ID" value="NYZ63904.1"/>
    <property type="molecule type" value="Genomic_DNA"/>
</dbReference>
<dbReference type="Pfam" id="PF03934">
    <property type="entry name" value="T2SSK"/>
    <property type="match status" value="1"/>
</dbReference>
<feature type="domain" description="T2SS protein K second SAM-like" evidence="11">
    <location>
        <begin position="211"/>
        <end position="265"/>
    </location>
</feature>
<dbReference type="InterPro" id="IPR045584">
    <property type="entry name" value="Pilin-like"/>
</dbReference>
<keyword evidence="8" id="KW-1133">Transmembrane helix</keyword>
<comment type="subcellular location">
    <subcellularLocation>
        <location evidence="1 10">Cell inner membrane</location>
    </subcellularLocation>
</comment>
<evidence type="ECO:0000259" key="12">
    <source>
        <dbReference type="Pfam" id="PF21687"/>
    </source>
</evidence>
<evidence type="ECO:0000256" key="5">
    <source>
        <dbReference type="ARBA" id="ARBA00022519"/>
    </source>
</evidence>
<dbReference type="Proteomes" id="UP000589896">
    <property type="component" value="Unassembled WGS sequence"/>
</dbReference>
<evidence type="ECO:0000256" key="4">
    <source>
        <dbReference type="ARBA" id="ARBA00022475"/>
    </source>
</evidence>
<dbReference type="PIRSF" id="PIRSF002786">
    <property type="entry name" value="XcpX"/>
    <property type="match status" value="1"/>
</dbReference>
<keyword evidence="5 10" id="KW-0997">Cell inner membrane</keyword>
<proteinExistence type="inferred from homology"/>
<keyword evidence="3 10" id="KW-0813">Transport</keyword>
<keyword evidence="4 10" id="KW-1003">Cell membrane</keyword>
<dbReference type="InterPro" id="IPR038072">
    <property type="entry name" value="GspK_central_sf"/>
</dbReference>
<dbReference type="Gene3D" id="3.30.1300.30">
    <property type="entry name" value="GSPII I/J protein-like"/>
    <property type="match status" value="1"/>
</dbReference>
<comment type="similarity">
    <text evidence="2 10">Belongs to the GSP K family.</text>
</comment>
<organism evidence="13 14">
    <name type="scientific">Luteimonas deserti</name>
    <dbReference type="NCBI Taxonomy" id="2752306"/>
    <lineage>
        <taxon>Bacteria</taxon>
        <taxon>Pseudomonadati</taxon>
        <taxon>Pseudomonadota</taxon>
        <taxon>Gammaproteobacteria</taxon>
        <taxon>Lysobacterales</taxon>
        <taxon>Lysobacteraceae</taxon>
        <taxon>Luteimonas</taxon>
    </lineage>
</organism>
<keyword evidence="6" id="KW-0812">Transmembrane</keyword>
<dbReference type="Pfam" id="PF21687">
    <property type="entry name" value="T2SSK_1st"/>
    <property type="match status" value="1"/>
</dbReference>
<keyword evidence="14" id="KW-1185">Reference proteome</keyword>
<evidence type="ECO:0000256" key="6">
    <source>
        <dbReference type="ARBA" id="ARBA00022692"/>
    </source>
</evidence>
<keyword evidence="9 10" id="KW-0472">Membrane</keyword>
<dbReference type="GO" id="GO:0005886">
    <property type="term" value="C:plasma membrane"/>
    <property type="evidence" value="ECO:0007669"/>
    <property type="project" value="UniProtKB-SubCell"/>
</dbReference>
<evidence type="ECO:0000313" key="13">
    <source>
        <dbReference type="EMBL" id="NYZ63904.1"/>
    </source>
</evidence>
<protein>
    <recommendedName>
        <fullName evidence="10">Type II secretion system protein K</fullName>
    </recommendedName>
</protein>
<evidence type="ECO:0000256" key="7">
    <source>
        <dbReference type="ARBA" id="ARBA00022927"/>
    </source>
</evidence>
<evidence type="ECO:0000256" key="2">
    <source>
        <dbReference type="ARBA" id="ARBA00007246"/>
    </source>
</evidence>
<name>A0A7Z0TWZ6_9GAMM</name>
<reference evidence="13 14" key="1">
    <citation type="submission" date="2020-07" db="EMBL/GenBank/DDBJ databases">
        <title>isolation of Luteimonas sp. SJ-16.</title>
        <authorList>
            <person name="Huang X.-X."/>
            <person name="Xu L."/>
            <person name="Sun J.-Q."/>
        </authorList>
    </citation>
    <scope>NUCLEOTIDE SEQUENCE [LARGE SCALE GENOMIC DNA]</scope>
    <source>
        <strain evidence="13 14">SJ-16</strain>
    </source>
</reference>
<evidence type="ECO:0000313" key="14">
    <source>
        <dbReference type="Proteomes" id="UP000589896"/>
    </source>
</evidence>
<evidence type="ECO:0000256" key="3">
    <source>
        <dbReference type="ARBA" id="ARBA00022448"/>
    </source>
</evidence>